<reference evidence="2" key="1">
    <citation type="submission" date="2020-11" db="EMBL/GenBank/DDBJ databases">
        <authorList>
            <person name="Tran Van P."/>
        </authorList>
    </citation>
    <scope>NUCLEOTIDE SEQUENCE</scope>
</reference>
<organism evidence="2">
    <name type="scientific">Darwinula stevensoni</name>
    <dbReference type="NCBI Taxonomy" id="69355"/>
    <lineage>
        <taxon>Eukaryota</taxon>
        <taxon>Metazoa</taxon>
        <taxon>Ecdysozoa</taxon>
        <taxon>Arthropoda</taxon>
        <taxon>Crustacea</taxon>
        <taxon>Oligostraca</taxon>
        <taxon>Ostracoda</taxon>
        <taxon>Podocopa</taxon>
        <taxon>Podocopida</taxon>
        <taxon>Darwinulocopina</taxon>
        <taxon>Darwinuloidea</taxon>
        <taxon>Darwinulidae</taxon>
        <taxon>Darwinula</taxon>
    </lineage>
</organism>
<evidence type="ECO:0000313" key="3">
    <source>
        <dbReference type="Proteomes" id="UP000677054"/>
    </source>
</evidence>
<feature type="transmembrane region" description="Helical" evidence="1">
    <location>
        <begin position="38"/>
        <end position="62"/>
    </location>
</feature>
<keyword evidence="1" id="KW-0812">Transmembrane</keyword>
<keyword evidence="1" id="KW-0472">Membrane</keyword>
<dbReference type="AlphaFoldDB" id="A0A7R9ABX1"/>
<dbReference type="OrthoDB" id="4752984at2759"/>
<keyword evidence="3" id="KW-1185">Reference proteome</keyword>
<proteinExistence type="predicted"/>
<name>A0A7R9ABX1_9CRUS</name>
<protein>
    <submittedName>
        <fullName evidence="2">Uncharacterized protein</fullName>
    </submittedName>
</protein>
<dbReference type="EMBL" id="CAJPEV010003385">
    <property type="protein sequence ID" value="CAG0899640.1"/>
    <property type="molecule type" value="Genomic_DNA"/>
</dbReference>
<feature type="non-terminal residue" evidence="2">
    <location>
        <position position="1"/>
    </location>
</feature>
<accession>A0A7R9ABX1</accession>
<dbReference type="Proteomes" id="UP000677054">
    <property type="component" value="Unassembled WGS sequence"/>
</dbReference>
<dbReference type="EMBL" id="LR902902">
    <property type="protein sequence ID" value="CAD7251240.1"/>
    <property type="molecule type" value="Genomic_DNA"/>
</dbReference>
<gene>
    <name evidence="2" type="ORF">DSTB1V02_LOCUS11007</name>
</gene>
<evidence type="ECO:0000313" key="2">
    <source>
        <dbReference type="EMBL" id="CAD7251240.1"/>
    </source>
</evidence>
<sequence>MSTIPPIRLNPVKPPLSTGCCLSPLLFLPYLTRHYHPLAVLLLLSLYACIAFPLLGSSLSAATVCSQTRRALLLHWTALVKVYDSAAVLVCGISKALALAHRLYWRLEGFRTTTNQVVFFMMAEKSLCPEQRFTCLYSLQFYTILAHLGRSLTEKSRSLRFHATGKNGKEVLLPCPPSPSP</sequence>
<keyword evidence="1" id="KW-1133">Transmembrane helix</keyword>
<evidence type="ECO:0000256" key="1">
    <source>
        <dbReference type="SAM" id="Phobius"/>
    </source>
</evidence>